<name>A0AA38PZR4_9AGAR</name>
<organism evidence="2 3">
    <name type="scientific">Lentinula detonsa</name>
    <dbReference type="NCBI Taxonomy" id="2804962"/>
    <lineage>
        <taxon>Eukaryota</taxon>
        <taxon>Fungi</taxon>
        <taxon>Dikarya</taxon>
        <taxon>Basidiomycota</taxon>
        <taxon>Agaricomycotina</taxon>
        <taxon>Agaricomycetes</taxon>
        <taxon>Agaricomycetidae</taxon>
        <taxon>Agaricales</taxon>
        <taxon>Marasmiineae</taxon>
        <taxon>Omphalotaceae</taxon>
        <taxon>Lentinula</taxon>
    </lineage>
</organism>
<dbReference type="Proteomes" id="UP001163850">
    <property type="component" value="Unassembled WGS sequence"/>
</dbReference>
<protein>
    <recommendedName>
        <fullName evidence="4">Fungal N-terminal domain-containing protein</fullName>
    </recommendedName>
</protein>
<gene>
    <name evidence="2" type="ORF">F5890DRAFT_1474266</name>
</gene>
<evidence type="ECO:0000256" key="1">
    <source>
        <dbReference type="SAM" id="MobiDB-lite"/>
    </source>
</evidence>
<evidence type="ECO:0008006" key="4">
    <source>
        <dbReference type="Google" id="ProtNLM"/>
    </source>
</evidence>
<dbReference type="EMBL" id="MU801978">
    <property type="protein sequence ID" value="KAJ3984824.1"/>
    <property type="molecule type" value="Genomic_DNA"/>
</dbReference>
<proteinExistence type="predicted"/>
<accession>A0AA38PZR4</accession>
<evidence type="ECO:0000313" key="3">
    <source>
        <dbReference type="Proteomes" id="UP001163850"/>
    </source>
</evidence>
<evidence type="ECO:0000313" key="2">
    <source>
        <dbReference type="EMBL" id="KAJ3984824.1"/>
    </source>
</evidence>
<reference evidence="2" key="1">
    <citation type="submission" date="2022-08" db="EMBL/GenBank/DDBJ databases">
        <authorList>
            <consortium name="DOE Joint Genome Institute"/>
            <person name="Min B."/>
            <person name="Riley R."/>
            <person name="Sierra-Patev S."/>
            <person name="Naranjo-Ortiz M."/>
            <person name="Looney B."/>
            <person name="Konkel Z."/>
            <person name="Slot J.C."/>
            <person name="Sakamoto Y."/>
            <person name="Steenwyk J.L."/>
            <person name="Rokas A."/>
            <person name="Carro J."/>
            <person name="Camarero S."/>
            <person name="Ferreira P."/>
            <person name="Molpeceres G."/>
            <person name="Ruiz-Duenas F.J."/>
            <person name="Serrano A."/>
            <person name="Henrissat B."/>
            <person name="Drula E."/>
            <person name="Hughes K.W."/>
            <person name="Mata J.L."/>
            <person name="Ishikawa N.K."/>
            <person name="Vargas-Isla R."/>
            <person name="Ushijima S."/>
            <person name="Smith C.A."/>
            <person name="Ahrendt S."/>
            <person name="Andreopoulos W."/>
            <person name="He G."/>
            <person name="Labutti K."/>
            <person name="Lipzen A."/>
            <person name="Ng V."/>
            <person name="Sandor L."/>
            <person name="Barry K."/>
            <person name="Martinez A.T."/>
            <person name="Xiao Y."/>
            <person name="Gibbons J.G."/>
            <person name="Terashima K."/>
            <person name="Hibbett D.S."/>
            <person name="Grigoriev I.V."/>
        </authorList>
    </citation>
    <scope>NUCLEOTIDE SEQUENCE</scope>
    <source>
        <strain evidence="2">TFB7829</strain>
    </source>
</reference>
<dbReference type="AlphaFoldDB" id="A0AA38PZR4"/>
<sequence>MAEVIGTISSVITLADLCSSGIRYLKAVKNATKECQDIIRELKILEAYVADLKDFLTSHSQVEEEWAQSLSALDKQGGPLRELVFLLKNLETRVKPRKKKLGILKQRVVWAIYSKEETTELLNCIERVALILKAAVQLDAVKLDIAIKKDIKDVRQAVDSVQLSVDSLDVQANFQTTLMVRSLEASGFEHINRSRDHGIDSIEVVRKWLYCTVSSYTQEGMLIDLAGGLLSSTRLSKFAKPQHVLAQGNAFKFRGWLNSISVQDFGECLASSIEHAFTILLQLDDILRWNRFALTTNGVSLSWKCLHDVTTRRRIPNASHFSLFQTVLAEDGQKLIASINDRWRFVSFTVCAKWDFVNWFGGFFLSCKAGERIHVFGVHSEIWYGISETSYLGYVCPRHVKIVDWEETSVEEVRRWSPREAWSGMNIRVKAHRAYSMNSDDTLLSYEVGDIVHVLHSADYPTPTGFVKYWYGYCEAVDKWGFIDPEHFYELPEDADEDDWFTPRADTESIFEVVHSGFDSDNDDDDDQSYFTASLDAD</sequence>
<feature type="region of interest" description="Disordered" evidence="1">
    <location>
        <begin position="516"/>
        <end position="538"/>
    </location>
</feature>
<comment type="caution">
    <text evidence="2">The sequence shown here is derived from an EMBL/GenBank/DDBJ whole genome shotgun (WGS) entry which is preliminary data.</text>
</comment>